<dbReference type="GO" id="GO:0007411">
    <property type="term" value="P:axon guidance"/>
    <property type="evidence" value="ECO:0007669"/>
    <property type="project" value="TreeGrafter"/>
</dbReference>
<dbReference type="PANTHER" id="PTHR24099:SF15">
    <property type="entry name" value="E3 UBIQUITIN-PROTEIN LIGASE TRIM9"/>
    <property type="match status" value="1"/>
</dbReference>
<dbReference type="STRING" id="36166.T1GHP6"/>
<dbReference type="OMA" id="YIDCERS"/>
<dbReference type="InterPro" id="IPR001870">
    <property type="entry name" value="B30.2/SPRY"/>
</dbReference>
<evidence type="ECO:0000259" key="1">
    <source>
        <dbReference type="PROSITE" id="PS50188"/>
    </source>
</evidence>
<dbReference type="InterPro" id="IPR013320">
    <property type="entry name" value="ConA-like_dom_sf"/>
</dbReference>
<accession>T1GHP6</accession>
<dbReference type="GO" id="GO:0043005">
    <property type="term" value="C:neuron projection"/>
    <property type="evidence" value="ECO:0007669"/>
    <property type="project" value="TreeGrafter"/>
</dbReference>
<dbReference type="SUPFAM" id="SSF49899">
    <property type="entry name" value="Concanavalin A-like lectins/glucanases"/>
    <property type="match status" value="1"/>
</dbReference>
<dbReference type="InterPro" id="IPR003877">
    <property type="entry name" value="SPRY_dom"/>
</dbReference>
<keyword evidence="3" id="KW-1185">Reference proteome</keyword>
<name>T1GHP6_MEGSC</name>
<dbReference type="PROSITE" id="PS50188">
    <property type="entry name" value="B302_SPRY"/>
    <property type="match status" value="1"/>
</dbReference>
<organism evidence="2 3">
    <name type="scientific">Megaselia scalaris</name>
    <name type="common">Humpbacked fly</name>
    <name type="synonym">Phora scalaris</name>
    <dbReference type="NCBI Taxonomy" id="36166"/>
    <lineage>
        <taxon>Eukaryota</taxon>
        <taxon>Metazoa</taxon>
        <taxon>Ecdysozoa</taxon>
        <taxon>Arthropoda</taxon>
        <taxon>Hexapoda</taxon>
        <taxon>Insecta</taxon>
        <taxon>Pterygota</taxon>
        <taxon>Neoptera</taxon>
        <taxon>Endopterygota</taxon>
        <taxon>Diptera</taxon>
        <taxon>Brachycera</taxon>
        <taxon>Muscomorpha</taxon>
        <taxon>Platypezoidea</taxon>
        <taxon>Phoridae</taxon>
        <taxon>Megaseliini</taxon>
        <taxon>Megaselia</taxon>
    </lineage>
</organism>
<sequence length="101" mass="11480">MRDRMLGKDDKSYVMYIDCERSWFQHNSVHERRIEGGIQEGSTVGVLLDLDRRSLRFLVNNMPQGSVAFNNLTGVFYPAVSVNRGVSLTLNSGIEPPELDY</sequence>
<reference evidence="2" key="2">
    <citation type="submission" date="2015-06" db="UniProtKB">
        <authorList>
            <consortium name="EnsemblMetazoa"/>
        </authorList>
    </citation>
    <scope>IDENTIFICATION</scope>
</reference>
<dbReference type="Pfam" id="PF00622">
    <property type="entry name" value="SPRY"/>
    <property type="match status" value="1"/>
</dbReference>
<protein>
    <recommendedName>
        <fullName evidence="1">B30.2/SPRY domain-containing protein</fullName>
    </recommendedName>
</protein>
<dbReference type="PANTHER" id="PTHR24099">
    <property type="entry name" value="E3 UBIQUITIN-PROTEIN LIGASE TRIM36-RELATED"/>
    <property type="match status" value="1"/>
</dbReference>
<reference evidence="3" key="1">
    <citation type="submission" date="2013-02" db="EMBL/GenBank/DDBJ databases">
        <authorList>
            <person name="Hughes D."/>
        </authorList>
    </citation>
    <scope>NUCLEOTIDE SEQUENCE</scope>
    <source>
        <strain>Durham</strain>
        <strain evidence="3">NC isolate 2 -- Noor lab</strain>
    </source>
</reference>
<dbReference type="Proteomes" id="UP000015102">
    <property type="component" value="Unassembled WGS sequence"/>
</dbReference>
<dbReference type="EMBL" id="CAQQ02096424">
    <property type="status" value="NOT_ANNOTATED_CDS"/>
    <property type="molecule type" value="Genomic_DNA"/>
</dbReference>
<dbReference type="InterPro" id="IPR050617">
    <property type="entry name" value="E3_ligase_FN3/SPRY"/>
</dbReference>
<feature type="domain" description="B30.2/SPRY" evidence="1">
    <location>
        <begin position="1"/>
        <end position="97"/>
    </location>
</feature>
<dbReference type="HOGENOM" id="CLU_2294842_0_0_1"/>
<evidence type="ECO:0000313" key="3">
    <source>
        <dbReference type="Proteomes" id="UP000015102"/>
    </source>
</evidence>
<evidence type="ECO:0000313" key="2">
    <source>
        <dbReference type="EnsemblMetazoa" id="MESCA002954-PA"/>
    </source>
</evidence>
<dbReference type="InterPro" id="IPR043136">
    <property type="entry name" value="B30.2/SPRY_sf"/>
</dbReference>
<dbReference type="EnsemblMetazoa" id="MESCA002954-RA">
    <property type="protein sequence ID" value="MESCA002954-PA"/>
    <property type="gene ID" value="MESCA002954"/>
</dbReference>
<dbReference type="AlphaFoldDB" id="T1GHP6"/>
<dbReference type="Gene3D" id="2.60.120.920">
    <property type="match status" value="1"/>
</dbReference>
<proteinExistence type="predicted"/>